<keyword evidence="3" id="KW-1185">Reference proteome</keyword>
<accession>A0ABW6S4N5</accession>
<proteinExistence type="predicted"/>
<dbReference type="PANTHER" id="PTHR43162:SF1">
    <property type="entry name" value="PRESTALK A DIFFERENTIATION PROTEIN A"/>
    <property type="match status" value="1"/>
</dbReference>
<name>A0ABW6S4N5_9NOCA</name>
<dbReference type="EMBL" id="JBIAQY010000009">
    <property type="protein sequence ID" value="MFF3571255.1"/>
    <property type="molecule type" value="Genomic_DNA"/>
</dbReference>
<protein>
    <submittedName>
        <fullName evidence="2">NAD(P)H-binding protein</fullName>
    </submittedName>
</protein>
<feature type="domain" description="NAD(P)-binding" evidence="1">
    <location>
        <begin position="6"/>
        <end position="180"/>
    </location>
</feature>
<dbReference type="InterPro" id="IPR051604">
    <property type="entry name" value="Ergot_Alk_Oxidoreductase"/>
</dbReference>
<dbReference type="Pfam" id="PF13460">
    <property type="entry name" value="NAD_binding_10"/>
    <property type="match status" value="1"/>
</dbReference>
<dbReference type="InterPro" id="IPR036291">
    <property type="entry name" value="NAD(P)-bd_dom_sf"/>
</dbReference>
<dbReference type="InterPro" id="IPR016040">
    <property type="entry name" value="NAD(P)-bd_dom"/>
</dbReference>
<gene>
    <name evidence="2" type="ORF">ACFYXQ_26100</name>
</gene>
<evidence type="ECO:0000259" key="1">
    <source>
        <dbReference type="Pfam" id="PF13460"/>
    </source>
</evidence>
<sequence length="281" mass="29766">MFVVTGATGNVGEALVQTLAGQGEKVVAISRGAKQSRPREGVEYRRADLSDPDALAAAAAGGDALFLLLSGEQGVAGPPPVDVLRALERAGIGKVVLLGSQSAHTRPGNAAAPRITAFEAALQDSDLTWTVLRPGGFFSNTFAWVESVRTQRAVYWPFGDIALPQVDPSDIAEVAATALRSDEHAGRAYTLTGPELITPREQVRTLSEVLGESIAFHELTRAQALSAMTEYMPEPVAEVTLSILGTPTPEEQQVGPDVEKVLGRTATPFATWAARHADVFR</sequence>
<dbReference type="Proteomes" id="UP001601992">
    <property type="component" value="Unassembled WGS sequence"/>
</dbReference>
<dbReference type="Gene3D" id="3.40.50.720">
    <property type="entry name" value="NAD(P)-binding Rossmann-like Domain"/>
    <property type="match status" value="1"/>
</dbReference>
<evidence type="ECO:0000313" key="2">
    <source>
        <dbReference type="EMBL" id="MFF3571255.1"/>
    </source>
</evidence>
<dbReference type="Gene3D" id="3.90.25.10">
    <property type="entry name" value="UDP-galactose 4-epimerase, domain 1"/>
    <property type="match status" value="1"/>
</dbReference>
<organism evidence="2 3">
    <name type="scientific">Nocardia jiangxiensis</name>
    <dbReference type="NCBI Taxonomy" id="282685"/>
    <lineage>
        <taxon>Bacteria</taxon>
        <taxon>Bacillati</taxon>
        <taxon>Actinomycetota</taxon>
        <taxon>Actinomycetes</taxon>
        <taxon>Mycobacteriales</taxon>
        <taxon>Nocardiaceae</taxon>
        <taxon>Nocardia</taxon>
    </lineage>
</organism>
<evidence type="ECO:0000313" key="3">
    <source>
        <dbReference type="Proteomes" id="UP001601992"/>
    </source>
</evidence>
<dbReference type="PANTHER" id="PTHR43162">
    <property type="match status" value="1"/>
</dbReference>
<dbReference type="RefSeq" id="WP_387405288.1">
    <property type="nucleotide sequence ID" value="NZ_JBIAQY010000009.1"/>
</dbReference>
<dbReference type="SUPFAM" id="SSF51735">
    <property type="entry name" value="NAD(P)-binding Rossmann-fold domains"/>
    <property type="match status" value="1"/>
</dbReference>
<reference evidence="2 3" key="1">
    <citation type="submission" date="2024-10" db="EMBL/GenBank/DDBJ databases">
        <title>The Natural Products Discovery Center: Release of the First 8490 Sequenced Strains for Exploring Actinobacteria Biosynthetic Diversity.</title>
        <authorList>
            <person name="Kalkreuter E."/>
            <person name="Kautsar S.A."/>
            <person name="Yang D."/>
            <person name="Bader C.D."/>
            <person name="Teijaro C.N."/>
            <person name="Fluegel L."/>
            <person name="Davis C.M."/>
            <person name="Simpson J.R."/>
            <person name="Lauterbach L."/>
            <person name="Steele A.D."/>
            <person name="Gui C."/>
            <person name="Meng S."/>
            <person name="Li G."/>
            <person name="Viehrig K."/>
            <person name="Ye F."/>
            <person name="Su P."/>
            <person name="Kiefer A.F."/>
            <person name="Nichols A."/>
            <person name="Cepeda A.J."/>
            <person name="Yan W."/>
            <person name="Fan B."/>
            <person name="Jiang Y."/>
            <person name="Adhikari A."/>
            <person name="Zheng C.-J."/>
            <person name="Schuster L."/>
            <person name="Cowan T.M."/>
            <person name="Smanski M.J."/>
            <person name="Chevrette M.G."/>
            <person name="De Carvalho L.P.S."/>
            <person name="Shen B."/>
        </authorList>
    </citation>
    <scope>NUCLEOTIDE SEQUENCE [LARGE SCALE GENOMIC DNA]</scope>
    <source>
        <strain evidence="2 3">NPDC002593</strain>
    </source>
</reference>
<comment type="caution">
    <text evidence="2">The sequence shown here is derived from an EMBL/GenBank/DDBJ whole genome shotgun (WGS) entry which is preliminary data.</text>
</comment>